<evidence type="ECO:0000313" key="1">
    <source>
        <dbReference type="EMBL" id="EKD25131.1"/>
    </source>
</evidence>
<comment type="caution">
    <text evidence="1">The sequence shown here is derived from an EMBL/GenBank/DDBJ whole genome shotgun (WGS) entry which is preliminary data.</text>
</comment>
<name>K1XJ02_9BACT</name>
<reference evidence="1" key="1">
    <citation type="journal article" date="2012" name="Science">
        <title>Fermentation, hydrogen, and sulfur metabolism in multiple uncultivated bacterial phyla.</title>
        <authorList>
            <person name="Wrighton K.C."/>
            <person name="Thomas B.C."/>
            <person name="Sharon I."/>
            <person name="Miller C.S."/>
            <person name="Castelle C.J."/>
            <person name="VerBerkmoes N.C."/>
            <person name="Wilkins M.J."/>
            <person name="Hettich R.L."/>
            <person name="Lipton M.S."/>
            <person name="Williams K.H."/>
            <person name="Long P.E."/>
            <person name="Banfield J.F."/>
        </authorList>
    </citation>
    <scope>NUCLEOTIDE SEQUENCE [LARGE SCALE GENOMIC DNA]</scope>
</reference>
<accession>K1XJ02</accession>
<sequence length="186" mass="22058">MKTKNDYSSINGLSQFLKIDADKLTKQLTGKVSIERRSQFRDVLISDMRGLIREFEYIEWKGEIDKFAEKKYIAIMFQIETAKIDSHKEIIIEIPVSDIKCKMDNGKKWKDKKITNKTFPYYFHDSSPTHTEDEQLHNYLHMMFPDQTIGVWYRVIKRLLKENYTLTLGKTWRHGGILEGTLTITW</sequence>
<proteinExistence type="predicted"/>
<dbReference type="AlphaFoldDB" id="K1XJ02"/>
<organism evidence="1">
    <name type="scientific">uncultured bacterium</name>
    <name type="common">gcode 4</name>
    <dbReference type="NCBI Taxonomy" id="1234023"/>
    <lineage>
        <taxon>Bacteria</taxon>
        <taxon>environmental samples</taxon>
    </lineage>
</organism>
<gene>
    <name evidence="1" type="ORF">ACD_80C00114G0004</name>
</gene>
<protein>
    <submittedName>
        <fullName evidence="1">Uncharacterized protein</fullName>
    </submittedName>
</protein>
<dbReference type="EMBL" id="AMFJ01036121">
    <property type="protein sequence ID" value="EKD25131.1"/>
    <property type="molecule type" value="Genomic_DNA"/>
</dbReference>